<protein>
    <recommendedName>
        <fullName evidence="4">Deoxyribose-phosphate aldolase</fullName>
    </recommendedName>
</protein>
<keyword evidence="1" id="KW-0732">Signal</keyword>
<keyword evidence="3" id="KW-1185">Reference proteome</keyword>
<accession>A0A090Q2C9</accession>
<evidence type="ECO:0000256" key="1">
    <source>
        <dbReference type="SAM" id="SignalP"/>
    </source>
</evidence>
<dbReference type="STRING" id="319236.BST91_04675"/>
<dbReference type="EMBL" id="BBML01000004">
    <property type="protein sequence ID" value="GAK97175.1"/>
    <property type="molecule type" value="Genomic_DNA"/>
</dbReference>
<proteinExistence type="predicted"/>
<comment type="caution">
    <text evidence="2">The sequence shown here is derived from an EMBL/GenBank/DDBJ whole genome shotgun (WGS) entry which is preliminary data.</text>
</comment>
<reference evidence="2" key="1">
    <citation type="journal article" date="2014" name="Genome Announc.">
        <title>Draft Genome Sequences of Marine Flavobacterium Nonlabens Strains NR17, NR24, NR27, NR32, NR33, and Ara13.</title>
        <authorList>
            <person name="Nakanishi M."/>
            <person name="Meirelles P."/>
            <person name="Suzuki R."/>
            <person name="Takatani N."/>
            <person name="Mino S."/>
            <person name="Suda W."/>
            <person name="Oshima K."/>
            <person name="Hattori M."/>
            <person name="Ohkuma M."/>
            <person name="Hosokawa M."/>
            <person name="Miyashita K."/>
            <person name="Thompson F.L."/>
            <person name="Niwa A."/>
            <person name="Sawabe T."/>
            <person name="Sawabe T."/>
        </authorList>
    </citation>
    <scope>NUCLEOTIDE SEQUENCE [LARGE SCALE GENOMIC DNA]</scope>
    <source>
        <strain evidence="2">JCM 19294</strain>
    </source>
</reference>
<feature type="chain" id="PRO_5001861463" description="Deoxyribose-phosphate aldolase" evidence="1">
    <location>
        <begin position="26"/>
        <end position="254"/>
    </location>
</feature>
<evidence type="ECO:0000313" key="3">
    <source>
        <dbReference type="Proteomes" id="UP000029221"/>
    </source>
</evidence>
<dbReference type="Pfam" id="PF20113">
    <property type="entry name" value="DUF6503"/>
    <property type="match status" value="1"/>
</dbReference>
<organism evidence="2 3">
    <name type="scientific">Nonlabens tegetincola</name>
    <dbReference type="NCBI Taxonomy" id="323273"/>
    <lineage>
        <taxon>Bacteria</taxon>
        <taxon>Pseudomonadati</taxon>
        <taxon>Bacteroidota</taxon>
        <taxon>Flavobacteriia</taxon>
        <taxon>Flavobacteriales</taxon>
        <taxon>Flavobacteriaceae</taxon>
        <taxon>Nonlabens</taxon>
    </lineage>
</organism>
<evidence type="ECO:0008006" key="4">
    <source>
        <dbReference type="Google" id="ProtNLM"/>
    </source>
</evidence>
<evidence type="ECO:0000313" key="2">
    <source>
        <dbReference type="EMBL" id="GAK97175.1"/>
    </source>
</evidence>
<dbReference type="eggNOG" id="ENOG502Z9BG">
    <property type="taxonomic scope" value="Bacteria"/>
</dbReference>
<sequence length="254" mass="29380">MHVLYICEMKKIVLLLLLTALVACKVDDKDYTGKELIHKSIQAHGSPFLDQSTMEFKFRGTQYEATRNKGVFQYSREFIQDSLRIKDVLSNNKKERYINDSLITVADSLLNGYASSLNSVVYFAQLPYSLDGDAIISKKIGIDTILNNKYYEVKVTFKEEGGGEDHDDVFVYWINKDNYLIDYLAYSYCEEECGYRFRESVNRRTVNGVIIQDYKNYKAVKTNPDLLQLDDLFEKGQLELVSEIKTEQVKLTLD</sequence>
<feature type="signal peptide" evidence="1">
    <location>
        <begin position="1"/>
        <end position="25"/>
    </location>
</feature>
<name>A0A090Q2C9_9FLAO</name>
<gene>
    <name evidence="2" type="ORF">JCM19294_681</name>
</gene>
<dbReference type="AlphaFoldDB" id="A0A090Q2C9"/>
<dbReference type="InterPro" id="IPR045444">
    <property type="entry name" value="DUF6503"/>
</dbReference>
<dbReference type="Proteomes" id="UP000029221">
    <property type="component" value="Unassembled WGS sequence"/>
</dbReference>